<feature type="domain" description="Protein kinase" evidence="7">
    <location>
        <begin position="222"/>
        <end position="487"/>
    </location>
</feature>
<evidence type="ECO:0000256" key="6">
    <source>
        <dbReference type="SAM" id="MobiDB-lite"/>
    </source>
</evidence>
<keyword evidence="4 8" id="KW-0418">Kinase</keyword>
<dbReference type="EMBL" id="ML220149">
    <property type="protein sequence ID" value="TGZ77742.1"/>
    <property type="molecule type" value="Genomic_DNA"/>
</dbReference>
<evidence type="ECO:0000256" key="3">
    <source>
        <dbReference type="ARBA" id="ARBA00022741"/>
    </source>
</evidence>
<organism evidence="8 9">
    <name type="scientific">Ascodesmis nigricans</name>
    <dbReference type="NCBI Taxonomy" id="341454"/>
    <lineage>
        <taxon>Eukaryota</taxon>
        <taxon>Fungi</taxon>
        <taxon>Dikarya</taxon>
        <taxon>Ascomycota</taxon>
        <taxon>Pezizomycotina</taxon>
        <taxon>Pezizomycetes</taxon>
        <taxon>Pezizales</taxon>
        <taxon>Ascodesmidaceae</taxon>
        <taxon>Ascodesmis</taxon>
    </lineage>
</organism>
<keyword evidence="3" id="KW-0547">Nucleotide-binding</keyword>
<dbReference type="AlphaFoldDB" id="A0A4S2ML83"/>
<evidence type="ECO:0000256" key="4">
    <source>
        <dbReference type="ARBA" id="ARBA00022777"/>
    </source>
</evidence>
<dbReference type="PANTHER" id="PTHR24345">
    <property type="entry name" value="SERINE/THREONINE-PROTEIN KINASE PLK"/>
    <property type="match status" value="1"/>
</dbReference>
<feature type="compositionally biased region" description="Polar residues" evidence="6">
    <location>
        <begin position="160"/>
        <end position="179"/>
    </location>
</feature>
<dbReference type="InterPro" id="IPR008271">
    <property type="entry name" value="Ser/Thr_kinase_AS"/>
</dbReference>
<proteinExistence type="predicted"/>
<keyword evidence="9" id="KW-1185">Reference proteome</keyword>
<dbReference type="GO" id="GO:0005524">
    <property type="term" value="F:ATP binding"/>
    <property type="evidence" value="ECO:0007669"/>
    <property type="project" value="UniProtKB-KW"/>
</dbReference>
<protein>
    <submittedName>
        <fullName evidence="8">Kinase-like protein</fullName>
    </submittedName>
</protein>
<evidence type="ECO:0000256" key="5">
    <source>
        <dbReference type="ARBA" id="ARBA00022840"/>
    </source>
</evidence>
<accession>A0A4S2ML83</accession>
<dbReference type="InterPro" id="IPR000719">
    <property type="entry name" value="Prot_kinase_dom"/>
</dbReference>
<dbReference type="PROSITE" id="PS50011">
    <property type="entry name" value="PROTEIN_KINASE_DOM"/>
    <property type="match status" value="1"/>
</dbReference>
<dbReference type="SMART" id="SM00220">
    <property type="entry name" value="S_TKc"/>
    <property type="match status" value="1"/>
</dbReference>
<name>A0A4S2ML83_9PEZI</name>
<evidence type="ECO:0000313" key="8">
    <source>
        <dbReference type="EMBL" id="TGZ77742.1"/>
    </source>
</evidence>
<evidence type="ECO:0000256" key="1">
    <source>
        <dbReference type="ARBA" id="ARBA00022527"/>
    </source>
</evidence>
<dbReference type="OrthoDB" id="4772757at2759"/>
<evidence type="ECO:0000256" key="2">
    <source>
        <dbReference type="ARBA" id="ARBA00022679"/>
    </source>
</evidence>
<evidence type="ECO:0000259" key="7">
    <source>
        <dbReference type="PROSITE" id="PS50011"/>
    </source>
</evidence>
<keyword evidence="5" id="KW-0067">ATP-binding</keyword>
<dbReference type="Proteomes" id="UP000298138">
    <property type="component" value="Unassembled WGS sequence"/>
</dbReference>
<dbReference type="InParanoid" id="A0A4S2ML83"/>
<dbReference type="SUPFAM" id="SSF56112">
    <property type="entry name" value="Protein kinase-like (PK-like)"/>
    <property type="match status" value="1"/>
</dbReference>
<dbReference type="PANTHER" id="PTHR24345:SF91">
    <property type="entry name" value="SERINE_THREONINE-PROTEIN KINASE PLK4"/>
    <property type="match status" value="1"/>
</dbReference>
<dbReference type="PROSITE" id="PS00108">
    <property type="entry name" value="PROTEIN_KINASE_ST"/>
    <property type="match status" value="1"/>
</dbReference>
<dbReference type="GO" id="GO:0004674">
    <property type="term" value="F:protein serine/threonine kinase activity"/>
    <property type="evidence" value="ECO:0007669"/>
    <property type="project" value="UniProtKB-KW"/>
</dbReference>
<keyword evidence="2" id="KW-0808">Transferase</keyword>
<evidence type="ECO:0000313" key="9">
    <source>
        <dbReference type="Proteomes" id="UP000298138"/>
    </source>
</evidence>
<reference evidence="8 9" key="1">
    <citation type="submission" date="2019-04" db="EMBL/GenBank/DDBJ databases">
        <title>Comparative genomics and transcriptomics to analyze fruiting body development in filamentous ascomycetes.</title>
        <authorList>
            <consortium name="DOE Joint Genome Institute"/>
            <person name="Lutkenhaus R."/>
            <person name="Traeger S."/>
            <person name="Breuer J."/>
            <person name="Kuo A."/>
            <person name="Lipzen A."/>
            <person name="Pangilinan J."/>
            <person name="Dilworth D."/>
            <person name="Sandor L."/>
            <person name="Poggeler S."/>
            <person name="Barry K."/>
            <person name="Grigoriev I.V."/>
            <person name="Nowrousian M."/>
        </authorList>
    </citation>
    <scope>NUCLEOTIDE SEQUENCE [LARGE SCALE GENOMIC DNA]</scope>
    <source>
        <strain evidence="8 9">CBS 389.68</strain>
    </source>
</reference>
<keyword evidence="1" id="KW-0723">Serine/threonine-protein kinase</keyword>
<feature type="region of interest" description="Disordered" evidence="6">
    <location>
        <begin position="126"/>
        <end position="179"/>
    </location>
</feature>
<dbReference type="GO" id="GO:0005634">
    <property type="term" value="C:nucleus"/>
    <property type="evidence" value="ECO:0007669"/>
    <property type="project" value="TreeGrafter"/>
</dbReference>
<dbReference type="InterPro" id="IPR011009">
    <property type="entry name" value="Kinase-like_dom_sf"/>
</dbReference>
<dbReference type="STRING" id="341454.A0A4S2ML83"/>
<gene>
    <name evidence="8" type="ORF">EX30DRAFT_177126</name>
</gene>
<dbReference type="Gene3D" id="1.10.510.10">
    <property type="entry name" value="Transferase(Phosphotransferase) domain 1"/>
    <property type="match status" value="1"/>
</dbReference>
<dbReference type="Pfam" id="PF00069">
    <property type="entry name" value="Pkinase"/>
    <property type="match status" value="1"/>
</dbReference>
<sequence length="543" mass="61178">MDRSSHFDSRASPIQDPIIPTEQARGTVFGCSNDHNSGYSYLLEGYPKDRGSRVLPPILVGEDKMDGVFNGYAHKNLTHYPQAGSTTSTQYPTTTHYPPVRIPGHNHHVYTNLEAVEQRHLPITQISGHNQGSPAGPNHIREENLPPQAPLREQTKGHNPIQSCSQPAQSTIGRGQTKQGLDDTVMQQFQLTTVFGSDQVTHILLNTDKSRGRRRLKTAVTWYKEKMIGKGGFSEVWLEQDKSGKLRAVKILAKLGRLDYKPELLAHALLKDPLLFVEYYGWFEDDDHVYLAMEYFKHGDLGAYIRSGVEIKEQEASYITCQILEGLKFMFDKNITHCDLKPQNIFIHELNPIWVKLGDFGLVKRTLGRGNSGSESPIVAMTPNYAAPEICGFWPLDAPVKVKSEYTKAVDIWSMGIIAFELLTGTVPFTSANPRLLWEYCLGNYTFHKGKLENVARRSGVTFLERVLSPDPEDRPSLEECLQDPWILWGTAFGDQITFDMNQLSLVTTSTVSPSDSPKQQSTPLYLTPHLYRTDRLRSTTMI</sequence>